<proteinExistence type="predicted"/>
<feature type="non-terminal residue" evidence="1">
    <location>
        <position position="1"/>
    </location>
</feature>
<organism evidence="1">
    <name type="scientific">Tanacetum cinerariifolium</name>
    <name type="common">Dalmatian daisy</name>
    <name type="synonym">Chrysanthemum cinerariifolium</name>
    <dbReference type="NCBI Taxonomy" id="118510"/>
    <lineage>
        <taxon>Eukaryota</taxon>
        <taxon>Viridiplantae</taxon>
        <taxon>Streptophyta</taxon>
        <taxon>Embryophyta</taxon>
        <taxon>Tracheophyta</taxon>
        <taxon>Spermatophyta</taxon>
        <taxon>Magnoliopsida</taxon>
        <taxon>eudicotyledons</taxon>
        <taxon>Gunneridae</taxon>
        <taxon>Pentapetalae</taxon>
        <taxon>asterids</taxon>
        <taxon>campanulids</taxon>
        <taxon>Asterales</taxon>
        <taxon>Asteraceae</taxon>
        <taxon>Asteroideae</taxon>
        <taxon>Anthemideae</taxon>
        <taxon>Anthemidinae</taxon>
        <taxon>Tanacetum</taxon>
    </lineage>
</organism>
<reference evidence="1" key="1">
    <citation type="journal article" date="2019" name="Sci. Rep.">
        <title>Draft genome of Tanacetum cinerariifolium, the natural source of mosquito coil.</title>
        <authorList>
            <person name="Yamashiro T."/>
            <person name="Shiraishi A."/>
            <person name="Satake H."/>
            <person name="Nakayama K."/>
        </authorList>
    </citation>
    <scope>NUCLEOTIDE SEQUENCE</scope>
</reference>
<sequence length="71" mass="8398">APDDLATSCEVESPPYTEKEGFWLFLLEKTFWEASLEIRLQKEEILILLLQQTNQSIKTRLIQRDVKIRSF</sequence>
<comment type="caution">
    <text evidence="1">The sequence shown here is derived from an EMBL/GenBank/DDBJ whole genome shotgun (WGS) entry which is preliminary data.</text>
</comment>
<accession>A0A699I4Z3</accession>
<protein>
    <submittedName>
        <fullName evidence="1">Uncharacterized protein</fullName>
    </submittedName>
</protein>
<evidence type="ECO:0000313" key="1">
    <source>
        <dbReference type="EMBL" id="GEZ14445.1"/>
    </source>
</evidence>
<gene>
    <name evidence="1" type="ORF">Tci_486418</name>
</gene>
<dbReference type="AlphaFoldDB" id="A0A699I4Z3"/>
<name>A0A699I4Z3_TANCI</name>
<dbReference type="EMBL" id="BKCJ010245513">
    <property type="protein sequence ID" value="GEZ14445.1"/>
    <property type="molecule type" value="Genomic_DNA"/>
</dbReference>